<dbReference type="PROSITE" id="PS00163">
    <property type="entry name" value="FUMARATE_LYASES"/>
    <property type="match status" value="1"/>
</dbReference>
<dbReference type="FunFam" id="1.20.200.10:FF:000001">
    <property type="entry name" value="Fumarate hydratase, mitochondrial"/>
    <property type="match status" value="1"/>
</dbReference>
<evidence type="ECO:0000256" key="2">
    <source>
        <dbReference type="ARBA" id="ARBA00023239"/>
    </source>
</evidence>
<dbReference type="GO" id="GO:0005737">
    <property type="term" value="C:cytoplasm"/>
    <property type="evidence" value="ECO:0007669"/>
    <property type="project" value="UniProtKB-SubCell"/>
</dbReference>
<comment type="pathway">
    <text evidence="3">Carbohydrate metabolism; tricarboxylic acid cycle; (S)-malate from fumarate: step 1/1.</text>
</comment>
<dbReference type="Pfam" id="PF00206">
    <property type="entry name" value="Lyase_1"/>
    <property type="match status" value="1"/>
</dbReference>
<feature type="binding site" evidence="3">
    <location>
        <begin position="99"/>
        <end position="101"/>
    </location>
    <ligand>
        <name>substrate</name>
    </ligand>
</feature>
<dbReference type="STRING" id="927665.HMPREF1535_02672"/>
<feature type="active site" evidence="3">
    <location>
        <position position="320"/>
    </location>
</feature>
<evidence type="ECO:0000256" key="1">
    <source>
        <dbReference type="ARBA" id="ARBA00009084"/>
    </source>
</evidence>
<dbReference type="InterPro" id="IPR000362">
    <property type="entry name" value="Fumarate_lyase_fam"/>
</dbReference>
<protein>
    <recommendedName>
        <fullName evidence="3">Fumarate hydratase class II</fullName>
        <shortName evidence="3">Fumarase C</shortName>
        <ecNumber evidence="3">4.2.1.2</ecNumber>
    </recommendedName>
    <alternativeName>
        <fullName evidence="3">Aerobic fumarase</fullName>
    </alternativeName>
    <alternativeName>
        <fullName evidence="3">Iron-independent fumarase</fullName>
    </alternativeName>
</protein>
<comment type="miscellaneous">
    <text evidence="3">There are 2 substrate-binding sites: the catalytic A site, and the non-catalytic B site that may play a role in the transfer of substrate or product between the active site and the solvent. Alternatively, the B site may bind allosteric effectors.</text>
</comment>
<dbReference type="EC" id="4.2.1.2" evidence="3"/>
<dbReference type="AlphaFoldDB" id="A0A0F5JAW1"/>
<dbReference type="SUPFAM" id="SSF48557">
    <property type="entry name" value="L-aspartase-like"/>
    <property type="match status" value="1"/>
</dbReference>
<sequence>MECRIEKDTMGIVRVPVDAYYGAQTQRSIENFEIAQDINRMPKEIIYAFAYLKKGAALANKDAGVLSAEKCDLIVRVCDEILAGRLDEAFPLVVWQTGSGTQTNMNVNEVIANRAHVLNGGKLTDEVKVLMANDDVNKSQSSNDTFPSAMHIAAYKMLRENTIPSLELLHRTLVMKSREFMPIVKIGRTHFMDATPLTLGQEFSGYAAQLEYGIQSIKNTLPHLAELALGGTAVGTGINTLENYGEKVAKKISELTGLPFVTAPNKFEALATHDAIVETHGALKGVAVSLMKIANDIRMLGSGPRAGIGEIRLPENEPGSSIMPGKVNPTQCEALTMIAAQVMGNDVAISVGGASGQFELNVYKPMIIYNFLHSARLIGDGCRSFNDHCAVGIQPVKETIKKHLDDSLMLVTALNPKIGYYKAASIAQKAFRENKSLKQAAVDSGLLTAEEFDEWVDPSGMVGRIE</sequence>
<dbReference type="PANTHER" id="PTHR11444:SF1">
    <property type="entry name" value="FUMARATE HYDRATASE, MITOCHONDRIAL"/>
    <property type="match status" value="1"/>
</dbReference>
<dbReference type="FunFam" id="1.10.40.30:FF:000002">
    <property type="entry name" value="Fumarate hydratase class II"/>
    <property type="match status" value="1"/>
</dbReference>
<dbReference type="GO" id="GO:0006108">
    <property type="term" value="P:malate metabolic process"/>
    <property type="evidence" value="ECO:0007669"/>
    <property type="project" value="TreeGrafter"/>
</dbReference>
<dbReference type="RefSeq" id="WP_046146329.1">
    <property type="nucleotide sequence ID" value="NZ_KQ033912.1"/>
</dbReference>
<evidence type="ECO:0000259" key="5">
    <source>
        <dbReference type="Pfam" id="PF10415"/>
    </source>
</evidence>
<dbReference type="PATRIC" id="fig|927665.4.peg.2748"/>
<dbReference type="InterPro" id="IPR018951">
    <property type="entry name" value="Fumarase_C_C"/>
</dbReference>
<feature type="domain" description="Fumarate lyase N-terminal" evidence="4">
    <location>
        <begin position="13"/>
        <end position="344"/>
    </location>
</feature>
<dbReference type="InterPro" id="IPR024083">
    <property type="entry name" value="Fumarase/histidase_N"/>
</dbReference>
<proteinExistence type="inferred from homology"/>
<feature type="site" description="Important for catalytic activity" evidence="3">
    <location>
        <position position="333"/>
    </location>
</feature>
<feature type="binding site" evidence="3">
    <location>
        <position position="321"/>
    </location>
    <ligand>
        <name>substrate</name>
    </ligand>
</feature>
<dbReference type="NCBIfam" id="TIGR00979">
    <property type="entry name" value="fumC_II"/>
    <property type="match status" value="1"/>
</dbReference>
<accession>A0A0F5JAW1</accession>
<organism evidence="6 7">
    <name type="scientific">Parabacteroides goldsteinii DSM 19448 = WAL 12034</name>
    <dbReference type="NCBI Taxonomy" id="927665"/>
    <lineage>
        <taxon>Bacteria</taxon>
        <taxon>Pseudomonadati</taxon>
        <taxon>Bacteroidota</taxon>
        <taxon>Bacteroidia</taxon>
        <taxon>Bacteroidales</taxon>
        <taxon>Tannerellaceae</taxon>
        <taxon>Parabacteroides</taxon>
    </lineage>
</organism>
<keyword evidence="3" id="KW-0816">Tricarboxylic acid cycle</keyword>
<comment type="catalytic activity">
    <reaction evidence="3">
        <text>(S)-malate = fumarate + H2O</text>
        <dbReference type="Rhea" id="RHEA:12460"/>
        <dbReference type="ChEBI" id="CHEBI:15377"/>
        <dbReference type="ChEBI" id="CHEBI:15589"/>
        <dbReference type="ChEBI" id="CHEBI:29806"/>
        <dbReference type="EC" id="4.2.1.2"/>
    </reaction>
</comment>
<dbReference type="FunFam" id="1.10.275.10:FF:000001">
    <property type="entry name" value="Fumarate hydratase, mitochondrial"/>
    <property type="match status" value="1"/>
</dbReference>
<feature type="binding site" evidence="3">
    <location>
        <begin position="326"/>
        <end position="328"/>
    </location>
    <ligand>
        <name>substrate</name>
    </ligand>
</feature>
<comment type="subunit">
    <text evidence="3">Homotetramer.</text>
</comment>
<feature type="binding site" evidence="3">
    <location>
        <begin position="141"/>
        <end position="143"/>
    </location>
    <ligand>
        <name>substrate</name>
    </ligand>
</feature>
<dbReference type="PRINTS" id="PR00149">
    <property type="entry name" value="FUMRATELYASE"/>
</dbReference>
<dbReference type="GO" id="GO:0006099">
    <property type="term" value="P:tricarboxylic acid cycle"/>
    <property type="evidence" value="ECO:0007669"/>
    <property type="project" value="UniProtKB-UniRule"/>
</dbReference>
<reference evidence="6 7" key="1">
    <citation type="submission" date="2013-04" db="EMBL/GenBank/DDBJ databases">
        <title>The Genome Sequence of Parabacteroides goldsteinii DSM 19448.</title>
        <authorList>
            <consortium name="The Broad Institute Genomics Platform"/>
            <person name="Earl A."/>
            <person name="Ward D."/>
            <person name="Feldgarden M."/>
            <person name="Gevers D."/>
            <person name="Martens E."/>
            <person name="Sakamoto M."/>
            <person name="Benno Y."/>
            <person name="Song Y."/>
            <person name="Liu C."/>
            <person name="Lee J."/>
            <person name="Bolanos M."/>
            <person name="Vaisanen M.L."/>
            <person name="Finegold S.M."/>
            <person name="Walker B."/>
            <person name="Young S."/>
            <person name="Zeng Q."/>
            <person name="Gargeya S."/>
            <person name="Fitzgerald M."/>
            <person name="Haas B."/>
            <person name="Abouelleil A."/>
            <person name="Allen A.W."/>
            <person name="Alvarado L."/>
            <person name="Arachchi H.M."/>
            <person name="Berlin A.M."/>
            <person name="Chapman S.B."/>
            <person name="Gainer-Dewar J."/>
            <person name="Goldberg J."/>
            <person name="Griggs A."/>
            <person name="Gujja S."/>
            <person name="Hansen M."/>
            <person name="Howarth C."/>
            <person name="Imamovic A."/>
            <person name="Ireland A."/>
            <person name="Larimer J."/>
            <person name="McCowan C."/>
            <person name="Murphy C."/>
            <person name="Pearson M."/>
            <person name="Poon T.W."/>
            <person name="Priest M."/>
            <person name="Roberts A."/>
            <person name="Saif S."/>
            <person name="Shea T."/>
            <person name="Sisk P."/>
            <person name="Sykes S."/>
            <person name="Wortman J."/>
            <person name="Nusbaum C."/>
            <person name="Birren B."/>
        </authorList>
    </citation>
    <scope>NUCLEOTIDE SEQUENCE [LARGE SCALE GENOMIC DNA]</scope>
    <source>
        <strain evidence="6 7">DSM 19448</strain>
    </source>
</reference>
<dbReference type="PANTHER" id="PTHR11444">
    <property type="entry name" value="ASPARTATEAMMONIA/ARGININOSUCCINATE/ADENYLOSUCCINATE LYASE"/>
    <property type="match status" value="1"/>
</dbReference>
<dbReference type="InterPro" id="IPR020557">
    <property type="entry name" value="Fumarate_lyase_CS"/>
</dbReference>
<evidence type="ECO:0000259" key="4">
    <source>
        <dbReference type="Pfam" id="PF00206"/>
    </source>
</evidence>
<evidence type="ECO:0000313" key="7">
    <source>
        <dbReference type="Proteomes" id="UP000033047"/>
    </source>
</evidence>
<dbReference type="InterPro" id="IPR008948">
    <property type="entry name" value="L-Aspartase-like"/>
</dbReference>
<dbReference type="EMBL" id="AQHV01000012">
    <property type="protein sequence ID" value="KKB54919.1"/>
    <property type="molecule type" value="Genomic_DNA"/>
</dbReference>
<keyword evidence="3" id="KW-0963">Cytoplasm</keyword>
<name>A0A0F5JAW1_9BACT</name>
<dbReference type="GO" id="GO:0006106">
    <property type="term" value="P:fumarate metabolic process"/>
    <property type="evidence" value="ECO:0007669"/>
    <property type="project" value="InterPro"/>
</dbReference>
<dbReference type="Proteomes" id="UP000033047">
    <property type="component" value="Unassembled WGS sequence"/>
</dbReference>
<dbReference type="InterPro" id="IPR005677">
    <property type="entry name" value="Fum_hydII"/>
</dbReference>
<comment type="caution">
    <text evidence="3">Lacks conserved residue(s) required for the propagation of feature annotation.</text>
</comment>
<dbReference type="NCBIfam" id="NF008909">
    <property type="entry name" value="PRK12273.1"/>
    <property type="match status" value="1"/>
</dbReference>
<evidence type="ECO:0000256" key="3">
    <source>
        <dbReference type="HAMAP-Rule" id="MF_00743"/>
    </source>
</evidence>
<gene>
    <name evidence="3" type="primary">fumC</name>
    <name evidence="6" type="ORF">HMPREF1535_02672</name>
</gene>
<dbReference type="InterPro" id="IPR022761">
    <property type="entry name" value="Fumarate_lyase_N"/>
</dbReference>
<comment type="function">
    <text evidence="3">Involved in the TCA cycle. Catalyzes the stereospecific interconversion of fumarate to L-malate.</text>
</comment>
<keyword evidence="2 3" id="KW-0456">Lyase</keyword>
<dbReference type="GO" id="GO:0004333">
    <property type="term" value="F:fumarate hydratase activity"/>
    <property type="evidence" value="ECO:0007669"/>
    <property type="project" value="UniProtKB-UniRule"/>
</dbReference>
<feature type="binding site" evidence="3">
    <location>
        <position position="189"/>
    </location>
    <ligand>
        <name>substrate</name>
    </ligand>
</feature>
<dbReference type="HOGENOM" id="CLU_021594_4_1_10"/>
<dbReference type="UniPathway" id="UPA00223">
    <property type="reaction ID" value="UER01007"/>
</dbReference>
<dbReference type="HAMAP" id="MF_00743">
    <property type="entry name" value="FumaraseC"/>
    <property type="match status" value="1"/>
</dbReference>
<dbReference type="Gene3D" id="1.10.40.30">
    <property type="entry name" value="Fumarase/aspartase (C-terminal domain)"/>
    <property type="match status" value="1"/>
</dbReference>
<comment type="similarity">
    <text evidence="1 3">Belongs to the class-II fumarase/aspartase family. Fumarase subfamily.</text>
</comment>
<dbReference type="CDD" id="cd01362">
    <property type="entry name" value="Fumarase_classII"/>
    <property type="match status" value="1"/>
</dbReference>
<comment type="caution">
    <text evidence="6">The sequence shown here is derived from an EMBL/GenBank/DDBJ whole genome shotgun (WGS) entry which is preliminary data.</text>
</comment>
<dbReference type="Pfam" id="PF10415">
    <property type="entry name" value="FumaraseC_C"/>
    <property type="match status" value="1"/>
</dbReference>
<feature type="active site" description="Proton donor/acceptor" evidence="3">
    <location>
        <position position="190"/>
    </location>
</feature>
<comment type="subcellular location">
    <subcellularLocation>
        <location evidence="3">Cytoplasm</location>
    </subcellularLocation>
</comment>
<feature type="domain" description="Fumarase C C-terminal" evidence="5">
    <location>
        <begin position="410"/>
        <end position="462"/>
    </location>
</feature>
<evidence type="ECO:0000313" key="6">
    <source>
        <dbReference type="EMBL" id="KKB54919.1"/>
    </source>
</evidence>
<dbReference type="Gene3D" id="1.10.275.10">
    <property type="entry name" value="Fumarase/aspartase (N-terminal domain)"/>
    <property type="match status" value="1"/>
</dbReference>
<dbReference type="Gene3D" id="1.20.200.10">
    <property type="entry name" value="Fumarase/aspartase (Central domain)"/>
    <property type="match status" value="1"/>
</dbReference>